<reference evidence="2 3" key="1">
    <citation type="submission" date="2021-02" db="EMBL/GenBank/DDBJ databases">
        <title>Actinophytocola xerophila sp. nov., isolated from soil of cotton cropping field.</title>
        <authorList>
            <person name="Huang R."/>
            <person name="Chen X."/>
            <person name="Ge X."/>
            <person name="Liu W."/>
        </authorList>
    </citation>
    <scope>NUCLEOTIDE SEQUENCE [LARGE SCALE GENOMIC DNA]</scope>
    <source>
        <strain evidence="2 3">S1-96</strain>
    </source>
</reference>
<comment type="caution">
    <text evidence="2">The sequence shown here is derived from an EMBL/GenBank/DDBJ whole genome shotgun (WGS) entry which is preliminary data.</text>
</comment>
<evidence type="ECO:0000313" key="3">
    <source>
        <dbReference type="Proteomes" id="UP001156441"/>
    </source>
</evidence>
<gene>
    <name evidence="2" type="ORF">JT362_31830</name>
</gene>
<dbReference type="EMBL" id="JAFFZE010000027">
    <property type="protein sequence ID" value="MCT2587719.1"/>
    <property type="molecule type" value="Genomic_DNA"/>
</dbReference>
<keyword evidence="1" id="KW-0732">Signal</keyword>
<dbReference type="Proteomes" id="UP001156441">
    <property type="component" value="Unassembled WGS sequence"/>
</dbReference>
<feature type="signal peptide" evidence="1">
    <location>
        <begin position="1"/>
        <end position="27"/>
    </location>
</feature>
<feature type="chain" id="PRO_5047450983" evidence="1">
    <location>
        <begin position="28"/>
        <end position="60"/>
    </location>
</feature>
<dbReference type="RefSeq" id="WP_260195627.1">
    <property type="nucleotide sequence ID" value="NZ_JAFFZE010000027.1"/>
</dbReference>
<proteinExistence type="predicted"/>
<evidence type="ECO:0000313" key="2">
    <source>
        <dbReference type="EMBL" id="MCT2587719.1"/>
    </source>
</evidence>
<accession>A0ABT2JJM8</accession>
<evidence type="ECO:0000256" key="1">
    <source>
        <dbReference type="SAM" id="SignalP"/>
    </source>
</evidence>
<keyword evidence="3" id="KW-1185">Reference proteome</keyword>
<protein>
    <submittedName>
        <fullName evidence="2">Uncharacterized protein</fullName>
    </submittedName>
</protein>
<organism evidence="2 3">
    <name type="scientific">Actinophytocola gossypii</name>
    <dbReference type="NCBI Taxonomy" id="2812003"/>
    <lineage>
        <taxon>Bacteria</taxon>
        <taxon>Bacillati</taxon>
        <taxon>Actinomycetota</taxon>
        <taxon>Actinomycetes</taxon>
        <taxon>Pseudonocardiales</taxon>
        <taxon>Pseudonocardiaceae</taxon>
    </lineage>
</organism>
<name>A0ABT2JJM8_9PSEU</name>
<sequence>MRIRTVAGLAVAGAAAAGAIAAGVAYAAAEPGVDGEPIVRIVEQEAQPDKDCPDPSQAGL</sequence>